<dbReference type="AlphaFoldDB" id="A0A017RTH7"/>
<proteinExistence type="predicted"/>
<keyword evidence="2" id="KW-1185">Reference proteome</keyword>
<protein>
    <recommendedName>
        <fullName evidence="3">NTP pyrophosphohydrolase MazG putative catalytic core domain-containing protein</fullName>
    </recommendedName>
</protein>
<organism evidence="1 2">
    <name type="scientific">Fervidicella metallireducens AeB</name>
    <dbReference type="NCBI Taxonomy" id="1403537"/>
    <lineage>
        <taxon>Bacteria</taxon>
        <taxon>Bacillati</taxon>
        <taxon>Bacillota</taxon>
        <taxon>Clostridia</taxon>
        <taxon>Eubacteriales</taxon>
        <taxon>Clostridiaceae</taxon>
        <taxon>Fervidicella</taxon>
    </lineage>
</organism>
<name>A0A017RTH7_9CLOT</name>
<evidence type="ECO:0008006" key="3">
    <source>
        <dbReference type="Google" id="ProtNLM"/>
    </source>
</evidence>
<dbReference type="RefSeq" id="WP_035380896.1">
    <property type="nucleotide sequence ID" value="NZ_AZQP01000039.1"/>
</dbReference>
<dbReference type="OrthoDB" id="581935at2"/>
<gene>
    <name evidence="1" type="ORF">Q428_11520</name>
</gene>
<dbReference type="EMBL" id="AZQP01000039">
    <property type="protein sequence ID" value="EYE87764.1"/>
    <property type="molecule type" value="Genomic_DNA"/>
</dbReference>
<accession>A0A017RTH7</accession>
<dbReference type="SUPFAM" id="SSF101386">
    <property type="entry name" value="all-alpha NTP pyrophosphatases"/>
    <property type="match status" value="1"/>
</dbReference>
<dbReference type="Proteomes" id="UP000019681">
    <property type="component" value="Unassembled WGS sequence"/>
</dbReference>
<evidence type="ECO:0000313" key="1">
    <source>
        <dbReference type="EMBL" id="EYE87764.1"/>
    </source>
</evidence>
<reference evidence="1 2" key="1">
    <citation type="journal article" date="2014" name="Genome Announc.">
        <title>Draft Genome Sequence of Fervidicella metallireducens Strain AeBT, an Iron-Reducing Thermoanaerobe from the Great Artesian Basin.</title>
        <authorList>
            <person name="Patel B.K."/>
        </authorList>
    </citation>
    <scope>NUCLEOTIDE SEQUENCE [LARGE SCALE GENOMIC DNA]</scope>
    <source>
        <strain evidence="1 2">AeB</strain>
    </source>
</reference>
<dbReference type="STRING" id="1403537.Q428_11520"/>
<evidence type="ECO:0000313" key="2">
    <source>
        <dbReference type="Proteomes" id="UP000019681"/>
    </source>
</evidence>
<dbReference type="Gene3D" id="1.10.287.1080">
    <property type="entry name" value="MazG-like"/>
    <property type="match status" value="1"/>
</dbReference>
<sequence length="133" mass="15611">MELKEAVEKIWENRKYTPKDIKEAVSHLNEEVAEAMKALMKGEKEKAKRELEDALSCMFIAIKMYDMDIDEAVKNQLHMMKIKTEKVMVFKKDKVEIFVNGKLKGGWTIWGEEDLREAEKMAKDFNCTVIYED</sequence>
<comment type="caution">
    <text evidence="1">The sequence shown here is derived from an EMBL/GenBank/DDBJ whole genome shotgun (WGS) entry which is preliminary data.</text>
</comment>